<reference evidence="2 3" key="1">
    <citation type="submission" date="2018-01" db="EMBL/GenBank/DDBJ databases">
        <title>Whole genome analyses suggest that Burkholderia sensu lato contains two further novel genera in the rhizoxinica-symbiotica group Mycetohabitans gen. nov., and Trinickia gen. nov.: implications for the evolution of diazotrophy and nodulation in the Burkholderiaceae.</title>
        <authorList>
            <person name="Estrada-de los Santos P."/>
            <person name="Palmer M."/>
            <person name="Chavez-Ramirez B."/>
            <person name="Beukes C."/>
            <person name="Steenkamp E.T."/>
            <person name="Hirsch A.M."/>
            <person name="Manyaka P."/>
            <person name="Maluk M."/>
            <person name="Lafos M."/>
            <person name="Crook M."/>
            <person name="Gross E."/>
            <person name="Simon M.F."/>
            <person name="Bueno dos Reis Junior F."/>
            <person name="Poole P.S."/>
            <person name="Venter S.N."/>
            <person name="James E.K."/>
        </authorList>
    </citation>
    <scope>NUCLEOTIDE SEQUENCE [LARGE SCALE GENOMIC DNA]</scope>
    <source>
        <strain evidence="2 3">GIMN1.004</strain>
    </source>
</reference>
<dbReference type="AlphaFoldDB" id="A0A2N7VB26"/>
<evidence type="ECO:0000259" key="1">
    <source>
        <dbReference type="Pfam" id="PF04273"/>
    </source>
</evidence>
<feature type="domain" description="Beta-lactamase hydrolase-like protein phosphatase-like" evidence="1">
    <location>
        <begin position="6"/>
        <end position="108"/>
    </location>
</feature>
<dbReference type="InterPro" id="IPR005939">
    <property type="entry name" value="BLH_phosphatase-like"/>
</dbReference>
<accession>A0A2N7VB26</accession>
<protein>
    <submittedName>
        <fullName evidence="2">TIGR01244 family phosphatase</fullName>
    </submittedName>
</protein>
<gene>
    <name evidence="2" type="ORF">C0Z18_32020</name>
</gene>
<sequence length="154" mass="16002">MNPKELVPNLSISPQLSIADIAEAKARGFLSVIVNRPDAEEPGQPTIAEMREAARTAGLGFAAIPIVPGKATVEDAAKFSSALGALDGPVIAYCRTGVRAATLWALSAGASIEPDELLQRIAAAGYDLSGLRPRLEALYGSDQPSGKPDAGKHR</sequence>
<organism evidence="2 3">
    <name type="scientific">Trinickia dabaoshanensis</name>
    <dbReference type="NCBI Taxonomy" id="564714"/>
    <lineage>
        <taxon>Bacteria</taxon>
        <taxon>Pseudomonadati</taxon>
        <taxon>Pseudomonadota</taxon>
        <taxon>Betaproteobacteria</taxon>
        <taxon>Burkholderiales</taxon>
        <taxon>Burkholderiaceae</taxon>
        <taxon>Trinickia</taxon>
    </lineage>
</organism>
<dbReference type="InterPro" id="IPR029021">
    <property type="entry name" value="Prot-tyrosine_phosphatase-like"/>
</dbReference>
<dbReference type="Proteomes" id="UP000235616">
    <property type="component" value="Unassembled WGS sequence"/>
</dbReference>
<evidence type="ECO:0000313" key="3">
    <source>
        <dbReference type="Proteomes" id="UP000235616"/>
    </source>
</evidence>
<dbReference type="GO" id="GO:0016787">
    <property type="term" value="F:hydrolase activity"/>
    <property type="evidence" value="ECO:0007669"/>
    <property type="project" value="InterPro"/>
</dbReference>
<dbReference type="Gene3D" id="3.90.190.10">
    <property type="entry name" value="Protein tyrosine phosphatase superfamily"/>
    <property type="match status" value="1"/>
</dbReference>
<proteinExistence type="predicted"/>
<dbReference type="Pfam" id="PF04273">
    <property type="entry name" value="BLH_phosphatase"/>
    <property type="match status" value="1"/>
</dbReference>
<dbReference type="NCBIfam" id="TIGR01244">
    <property type="entry name" value="TIGR01244 family sulfur transferase"/>
    <property type="match status" value="1"/>
</dbReference>
<dbReference type="OrthoDB" id="9802771at2"/>
<dbReference type="EMBL" id="PNYA01000050">
    <property type="protein sequence ID" value="PMS14360.1"/>
    <property type="molecule type" value="Genomic_DNA"/>
</dbReference>
<keyword evidence="3" id="KW-1185">Reference proteome</keyword>
<evidence type="ECO:0000313" key="2">
    <source>
        <dbReference type="EMBL" id="PMS14360.1"/>
    </source>
</evidence>
<dbReference type="RefSeq" id="WP_102649481.1">
    <property type="nucleotide sequence ID" value="NZ_PNYA01000050.1"/>
</dbReference>
<comment type="caution">
    <text evidence="2">The sequence shown here is derived from an EMBL/GenBank/DDBJ whole genome shotgun (WGS) entry which is preliminary data.</text>
</comment>
<name>A0A2N7VB26_9BURK</name>